<accession>A0ABQ8UTK7</accession>
<keyword evidence="5 7" id="KW-1133">Transmembrane helix</keyword>
<dbReference type="InterPro" id="IPR018303">
    <property type="entry name" value="ATPase_P-typ_P_site"/>
</dbReference>
<keyword evidence="4" id="KW-0067">ATP-binding</keyword>
<reference evidence="9" key="1">
    <citation type="journal article" date="2022" name="bioRxiv">
        <title>Genomics of Preaxostyla Flagellates Illuminates Evolutionary Transitions and the Path Towards Mitochondrial Loss.</title>
        <authorList>
            <person name="Novak L.V.F."/>
            <person name="Treitli S.C."/>
            <person name="Pyrih J."/>
            <person name="Halakuc P."/>
            <person name="Pipaliya S.V."/>
            <person name="Vacek V."/>
            <person name="Brzon O."/>
            <person name="Soukal P."/>
            <person name="Eme L."/>
            <person name="Dacks J.B."/>
            <person name="Karnkowska A."/>
            <person name="Elias M."/>
            <person name="Hampl V."/>
        </authorList>
    </citation>
    <scope>NUCLEOTIDE SEQUENCE</scope>
    <source>
        <strain evidence="9">RCP-MX</strain>
    </source>
</reference>
<dbReference type="Proteomes" id="UP001141327">
    <property type="component" value="Unassembled WGS sequence"/>
</dbReference>
<dbReference type="InterPro" id="IPR006068">
    <property type="entry name" value="ATPase_P-typ_cation-transptr_C"/>
</dbReference>
<proteinExistence type="predicted"/>
<feature type="domain" description="Cation-transporting P-type ATPase N-terminal" evidence="8">
    <location>
        <begin position="2"/>
        <end position="64"/>
    </location>
</feature>
<feature type="transmembrane region" description="Helical" evidence="7">
    <location>
        <begin position="647"/>
        <end position="669"/>
    </location>
</feature>
<evidence type="ECO:0000256" key="3">
    <source>
        <dbReference type="ARBA" id="ARBA00022741"/>
    </source>
</evidence>
<keyword evidence="2 7" id="KW-0812">Transmembrane</keyword>
<evidence type="ECO:0000256" key="6">
    <source>
        <dbReference type="ARBA" id="ARBA00023136"/>
    </source>
</evidence>
<dbReference type="SUPFAM" id="SSF81653">
    <property type="entry name" value="Calcium ATPase, transduction domain A"/>
    <property type="match status" value="1"/>
</dbReference>
<dbReference type="SMART" id="SM00831">
    <property type="entry name" value="Cation_ATPase_N"/>
    <property type="match status" value="1"/>
</dbReference>
<evidence type="ECO:0000256" key="1">
    <source>
        <dbReference type="ARBA" id="ARBA00004141"/>
    </source>
</evidence>
<dbReference type="InterPro" id="IPR036412">
    <property type="entry name" value="HAD-like_sf"/>
</dbReference>
<dbReference type="SUPFAM" id="SSF81665">
    <property type="entry name" value="Calcium ATPase, transmembrane domain M"/>
    <property type="match status" value="1"/>
</dbReference>
<evidence type="ECO:0000259" key="8">
    <source>
        <dbReference type="SMART" id="SM00831"/>
    </source>
</evidence>
<dbReference type="PANTHER" id="PTHR42861">
    <property type="entry name" value="CALCIUM-TRANSPORTING ATPASE"/>
    <property type="match status" value="1"/>
</dbReference>
<keyword evidence="10" id="KW-1185">Reference proteome</keyword>
<evidence type="ECO:0000256" key="5">
    <source>
        <dbReference type="ARBA" id="ARBA00022989"/>
    </source>
</evidence>
<dbReference type="EMBL" id="JAPMOS010000003">
    <property type="protein sequence ID" value="KAJ4462464.1"/>
    <property type="molecule type" value="Genomic_DNA"/>
</dbReference>
<dbReference type="Pfam" id="PF08282">
    <property type="entry name" value="Hydrolase_3"/>
    <property type="match status" value="1"/>
</dbReference>
<feature type="transmembrane region" description="Helical" evidence="7">
    <location>
        <begin position="689"/>
        <end position="715"/>
    </location>
</feature>
<gene>
    <name evidence="9" type="ORF">PAPYR_1106</name>
</gene>
<dbReference type="PRINTS" id="PR00120">
    <property type="entry name" value="HATPASE"/>
</dbReference>
<dbReference type="SUPFAM" id="SSF56784">
    <property type="entry name" value="HAD-like"/>
    <property type="match status" value="1"/>
</dbReference>
<comment type="subcellular location">
    <subcellularLocation>
        <location evidence="1">Membrane</location>
        <topology evidence="1">Multi-pass membrane protein</topology>
    </subcellularLocation>
</comment>
<feature type="transmembrane region" description="Helical" evidence="7">
    <location>
        <begin position="1026"/>
        <end position="1047"/>
    </location>
</feature>
<dbReference type="PRINTS" id="PR00119">
    <property type="entry name" value="CATATPASE"/>
</dbReference>
<name>A0ABQ8UTK7_9EUKA</name>
<dbReference type="Pfam" id="PF13246">
    <property type="entry name" value="Cation_ATPase"/>
    <property type="match status" value="1"/>
</dbReference>
<protein>
    <submittedName>
        <fullName evidence="9">Ion-transporting P-type ATPase</fullName>
    </submittedName>
</protein>
<feature type="transmembrane region" description="Helical" evidence="7">
    <location>
        <begin position="1062"/>
        <end position="1083"/>
    </location>
</feature>
<dbReference type="Pfam" id="PF00690">
    <property type="entry name" value="Cation_ATPase_N"/>
    <property type="match status" value="1"/>
</dbReference>
<organism evidence="9 10">
    <name type="scientific">Paratrimastix pyriformis</name>
    <dbReference type="NCBI Taxonomy" id="342808"/>
    <lineage>
        <taxon>Eukaryota</taxon>
        <taxon>Metamonada</taxon>
        <taxon>Preaxostyla</taxon>
        <taxon>Paratrimastigidae</taxon>
        <taxon>Paratrimastix</taxon>
    </lineage>
</organism>
<dbReference type="Pfam" id="PF00122">
    <property type="entry name" value="E1-E2_ATPase"/>
    <property type="match status" value="1"/>
</dbReference>
<dbReference type="Gene3D" id="1.20.1110.10">
    <property type="entry name" value="Calcium-transporting ATPase, transmembrane domain"/>
    <property type="match status" value="3"/>
</dbReference>
<keyword evidence="3" id="KW-0547">Nucleotide-binding</keyword>
<feature type="transmembrane region" description="Helical" evidence="7">
    <location>
        <begin position="300"/>
        <end position="326"/>
    </location>
</feature>
<dbReference type="Pfam" id="PF00689">
    <property type="entry name" value="Cation_ATPase_C"/>
    <property type="match status" value="1"/>
</dbReference>
<dbReference type="InterPro" id="IPR004014">
    <property type="entry name" value="ATPase_P-typ_cation-transptr_N"/>
</dbReference>
<dbReference type="NCBIfam" id="TIGR01494">
    <property type="entry name" value="ATPase_P-type"/>
    <property type="match status" value="2"/>
</dbReference>
<comment type="caution">
    <text evidence="9">The sequence shown here is derived from an EMBL/GenBank/DDBJ whole genome shotgun (WGS) entry which is preliminary data.</text>
</comment>
<feature type="transmembrane region" description="Helical" evidence="7">
    <location>
        <begin position="933"/>
        <end position="957"/>
    </location>
</feature>
<dbReference type="InterPro" id="IPR023298">
    <property type="entry name" value="ATPase_P-typ_TM_dom_sf"/>
</dbReference>
<evidence type="ECO:0000256" key="7">
    <source>
        <dbReference type="SAM" id="Phobius"/>
    </source>
</evidence>
<evidence type="ECO:0000256" key="4">
    <source>
        <dbReference type="ARBA" id="ARBA00022840"/>
    </source>
</evidence>
<evidence type="ECO:0000256" key="2">
    <source>
        <dbReference type="ARBA" id="ARBA00022692"/>
    </source>
</evidence>
<dbReference type="SUPFAM" id="SSF81660">
    <property type="entry name" value="Metal cation-transporting ATPase, ATP-binding domain N"/>
    <property type="match status" value="1"/>
</dbReference>
<dbReference type="PROSITE" id="PS00154">
    <property type="entry name" value="ATPASE_E1_E2"/>
    <property type="match status" value="1"/>
</dbReference>
<sequence length="1098" mass="118513">MNELQVTPKGLTAEEAIRRRGIFGPNELPVQPSTPFWKMVLEQFEDRMVQILLVSAVISFVRPFDFGGSSLLNSTSSLQILAFFEKSEDRATAFLESVVIAVILLVNAVIGVYYENNAEKAIEALKKLEPKRANVHRDGSLQDIPAVELVPGDIVEITAGDKIPADIRLVQIMTPCLRVDQSLLTGETQSKLKKVDACPGAIIAQDKVCLAFSGTIVTAGRASGIVIATGVKTEMGLIQTRMSEAQTKQSPLQDKLDQFGNFLSKVIFVICVVVWLINIPNFGHPTHGSWIRGALYYFKIAVALAVAAIPEGLPAVVTTCLALGTVRMAKKNALVRNLPSVETLGCTTVICSDKTGTLTTNQMSVHNICCVNDIRDGQPELALLSVEGTSYAPAAGAFHMGLLQPGCPADVHMLPLDEPWRQACLAQLARISALCNDARLEAIPGGPIHMTGDGTEGALLTLCEKIASAHTQPDPQQPDQSRRYWQAQYKPEQTLFFTSERRRMSVIARNPAGSAVLMCKGAPEQLLALCSHVRLNAHNAAQPLTPLIAEALAAQIRQYEAHPHPVAYLTADRVCCMPQSQALRCLAFAELEGCEVPAVEDLQDPANFARYESNMVLVGVVAMRDPPRPEVAEALRKFVAAPRPLRLCALVVVPLDALVAVPLDALVAVPLDALVAVPLDALVAVPLDALVVVPLDVLVVVPLDALVAVLVVGLLTTFPLPGRGGCQETAEAVCRQVGLFGPEENLIGRSITGDEFKSMSSAQQEEVVRRGACLFSRTEPAHKERLVAILQAQNNIVAMTGDGVNDAPALNLAHIGIAMGSGTEVAKEASKMILADDNFHTIVAAVEEGRAIFSNTKQFIRYLISSNIGEVVSIFLGAALGIPEALTPVQLLWVNLVTDGLPATALGLNKPDKDIMEHAPRDPKEPIVNGSTFVRYVVIGTYVGLATVFSFIWWFCCSEAGPHLAFRQLTHFHDAIMQGTVPASVFNDPRAPTVALSVLVLVEMFNALNNLSDSQSLLVTTPLSNLWALGACCLSVLLHLGVCYLPFMQPIFGVAALSLSEWAAVVAFSFPVILIDELFKLIARIQHRRQQRRLEKMV</sequence>
<evidence type="ECO:0000313" key="9">
    <source>
        <dbReference type="EMBL" id="KAJ4462464.1"/>
    </source>
</evidence>
<dbReference type="InterPro" id="IPR023299">
    <property type="entry name" value="ATPase_P-typ_cyto_dom_N"/>
</dbReference>
<evidence type="ECO:0000313" key="10">
    <source>
        <dbReference type="Proteomes" id="UP001141327"/>
    </source>
</evidence>
<dbReference type="InterPro" id="IPR059000">
    <property type="entry name" value="ATPase_P-type_domA"/>
</dbReference>
<keyword evidence="6 7" id="KW-0472">Membrane</keyword>
<feature type="transmembrane region" description="Helical" evidence="7">
    <location>
        <begin position="93"/>
        <end position="114"/>
    </location>
</feature>
<feature type="transmembrane region" description="Helical" evidence="7">
    <location>
        <begin position="262"/>
        <end position="280"/>
    </location>
</feature>
<feature type="transmembrane region" description="Helical" evidence="7">
    <location>
        <begin position="859"/>
        <end position="882"/>
    </location>
</feature>
<dbReference type="Gene3D" id="3.40.1110.10">
    <property type="entry name" value="Calcium-transporting ATPase, cytoplasmic domain N"/>
    <property type="match status" value="1"/>
</dbReference>
<dbReference type="InterPro" id="IPR008250">
    <property type="entry name" value="ATPase_P-typ_transduc_dom_A_sf"/>
</dbReference>
<dbReference type="InterPro" id="IPR001757">
    <property type="entry name" value="P_typ_ATPase"/>
</dbReference>